<comment type="catalytic activity">
    <reaction evidence="1">
        <text>ATP + protein L-histidine = ADP + protein N-phospho-L-histidine.</text>
        <dbReference type="EC" id="2.7.13.3"/>
    </reaction>
</comment>
<dbReference type="PRINTS" id="PR00344">
    <property type="entry name" value="BCTRLSENSOR"/>
</dbReference>
<dbReference type="InterPro" id="IPR004358">
    <property type="entry name" value="Sig_transdc_His_kin-like_C"/>
</dbReference>
<dbReference type="InterPro" id="IPR036097">
    <property type="entry name" value="HisK_dim/P_sf"/>
</dbReference>
<dbReference type="Gene3D" id="1.10.287.130">
    <property type="match status" value="1"/>
</dbReference>
<dbReference type="CDD" id="cd00082">
    <property type="entry name" value="HisKA"/>
    <property type="match status" value="1"/>
</dbReference>
<dbReference type="Pfam" id="PF00512">
    <property type="entry name" value="HisKA"/>
    <property type="match status" value="1"/>
</dbReference>
<comment type="caution">
    <text evidence="10">The sequence shown here is derived from an EMBL/GenBank/DDBJ whole genome shotgun (WGS) entry which is preliminary data.</text>
</comment>
<dbReference type="InterPro" id="IPR003661">
    <property type="entry name" value="HisK_dim/P_dom"/>
</dbReference>
<dbReference type="PROSITE" id="PS50109">
    <property type="entry name" value="HIS_KIN"/>
    <property type="match status" value="1"/>
</dbReference>
<dbReference type="Proteomes" id="UP000435357">
    <property type="component" value="Unassembled WGS sequence"/>
</dbReference>
<dbReference type="AlphaFoldDB" id="A0A6N6M4X2"/>
<dbReference type="InterPro" id="IPR036890">
    <property type="entry name" value="HATPase_C_sf"/>
</dbReference>
<evidence type="ECO:0000256" key="8">
    <source>
        <dbReference type="ARBA" id="ARBA00023012"/>
    </source>
</evidence>
<keyword evidence="7" id="KW-0067">ATP-binding</keyword>
<evidence type="ECO:0000313" key="11">
    <source>
        <dbReference type="Proteomes" id="UP000435357"/>
    </source>
</evidence>
<keyword evidence="11" id="KW-1185">Reference proteome</keyword>
<dbReference type="PANTHER" id="PTHR43065:SF46">
    <property type="entry name" value="C4-DICARBOXYLATE TRANSPORT SENSOR PROTEIN DCTB"/>
    <property type="match status" value="1"/>
</dbReference>
<accession>A0A6N6M4X2</accession>
<keyword evidence="5" id="KW-0547">Nucleotide-binding</keyword>
<dbReference type="CDD" id="cd00130">
    <property type="entry name" value="PAS"/>
    <property type="match status" value="1"/>
</dbReference>
<keyword evidence="3" id="KW-0597">Phosphoprotein</keyword>
<keyword evidence="6" id="KW-0418">Kinase</keyword>
<evidence type="ECO:0000313" key="10">
    <source>
        <dbReference type="EMBL" id="KAB1064521.1"/>
    </source>
</evidence>
<dbReference type="PANTHER" id="PTHR43065">
    <property type="entry name" value="SENSOR HISTIDINE KINASE"/>
    <property type="match status" value="1"/>
</dbReference>
<evidence type="ECO:0000256" key="5">
    <source>
        <dbReference type="ARBA" id="ARBA00022741"/>
    </source>
</evidence>
<dbReference type="Pfam" id="PF02518">
    <property type="entry name" value="HATPase_c"/>
    <property type="match status" value="1"/>
</dbReference>
<dbReference type="OrthoDB" id="5401121at2"/>
<dbReference type="SUPFAM" id="SSF55874">
    <property type="entry name" value="ATPase domain of HSP90 chaperone/DNA topoisomerase II/histidine kinase"/>
    <property type="match status" value="1"/>
</dbReference>
<dbReference type="Gene3D" id="3.30.450.20">
    <property type="entry name" value="PAS domain"/>
    <property type="match status" value="1"/>
</dbReference>
<dbReference type="SMART" id="SM00388">
    <property type="entry name" value="HisKA"/>
    <property type="match status" value="1"/>
</dbReference>
<dbReference type="SUPFAM" id="SSF47384">
    <property type="entry name" value="Homodimeric domain of signal transducing histidine kinase"/>
    <property type="match status" value="1"/>
</dbReference>
<dbReference type="Gene3D" id="3.30.565.10">
    <property type="entry name" value="Histidine kinase-like ATPase, C-terminal domain"/>
    <property type="match status" value="1"/>
</dbReference>
<keyword evidence="4" id="KW-0808">Transferase</keyword>
<dbReference type="GO" id="GO:0000155">
    <property type="term" value="F:phosphorelay sensor kinase activity"/>
    <property type="evidence" value="ECO:0007669"/>
    <property type="project" value="InterPro"/>
</dbReference>
<dbReference type="EMBL" id="WACR01000005">
    <property type="protein sequence ID" value="KAB1064521.1"/>
    <property type="molecule type" value="Genomic_DNA"/>
</dbReference>
<dbReference type="Pfam" id="PF13426">
    <property type="entry name" value="PAS_9"/>
    <property type="match status" value="2"/>
</dbReference>
<dbReference type="SMART" id="SM00387">
    <property type="entry name" value="HATPase_c"/>
    <property type="match status" value="1"/>
</dbReference>
<dbReference type="InterPro" id="IPR000014">
    <property type="entry name" value="PAS"/>
</dbReference>
<evidence type="ECO:0000256" key="2">
    <source>
        <dbReference type="ARBA" id="ARBA00012438"/>
    </source>
</evidence>
<feature type="domain" description="Histidine kinase" evidence="9">
    <location>
        <begin position="249"/>
        <end position="458"/>
    </location>
</feature>
<keyword evidence="8" id="KW-0902">Two-component regulatory system</keyword>
<dbReference type="GO" id="GO:0005524">
    <property type="term" value="F:ATP binding"/>
    <property type="evidence" value="ECO:0007669"/>
    <property type="project" value="UniProtKB-KW"/>
</dbReference>
<evidence type="ECO:0000259" key="9">
    <source>
        <dbReference type="PROSITE" id="PS50109"/>
    </source>
</evidence>
<organism evidence="10 11">
    <name type="scientific">Salibacter halophilus</name>
    <dbReference type="NCBI Taxonomy" id="1803916"/>
    <lineage>
        <taxon>Bacteria</taxon>
        <taxon>Pseudomonadati</taxon>
        <taxon>Bacteroidota</taxon>
        <taxon>Flavobacteriia</taxon>
        <taxon>Flavobacteriales</taxon>
        <taxon>Salibacteraceae</taxon>
        <taxon>Salibacter</taxon>
    </lineage>
</organism>
<evidence type="ECO:0000256" key="4">
    <source>
        <dbReference type="ARBA" id="ARBA00022679"/>
    </source>
</evidence>
<evidence type="ECO:0000256" key="6">
    <source>
        <dbReference type="ARBA" id="ARBA00022777"/>
    </source>
</evidence>
<dbReference type="NCBIfam" id="TIGR00229">
    <property type="entry name" value="sensory_box"/>
    <property type="match status" value="1"/>
</dbReference>
<dbReference type="InterPro" id="IPR003594">
    <property type="entry name" value="HATPase_dom"/>
</dbReference>
<name>A0A6N6M4X2_9FLAO</name>
<evidence type="ECO:0000256" key="3">
    <source>
        <dbReference type="ARBA" id="ARBA00022553"/>
    </source>
</evidence>
<evidence type="ECO:0000256" key="7">
    <source>
        <dbReference type="ARBA" id="ARBA00022840"/>
    </source>
</evidence>
<dbReference type="InterPro" id="IPR005467">
    <property type="entry name" value="His_kinase_dom"/>
</dbReference>
<dbReference type="EC" id="2.7.13.3" evidence="2"/>
<protein>
    <recommendedName>
        <fullName evidence="2">histidine kinase</fullName>
        <ecNumber evidence="2">2.7.13.3</ecNumber>
    </recommendedName>
</protein>
<dbReference type="SMART" id="SM00091">
    <property type="entry name" value="PAS"/>
    <property type="match status" value="2"/>
</dbReference>
<gene>
    <name evidence="10" type="ORF">F3059_07440</name>
</gene>
<sequence>MSMKDKDRDVFFEAYKHLPIPVLVHRDQKIEVVNQSFADVFGYGVDELQNLSIKNLIKSNRGSVSYGQNQKLITIKPKSGRQVWCTMRESKLDNSTISVITPTTREEVNLETVKEKEKQLRSLAEHIPKTFFVLFQNTMDIAVSQGPGLKAFDCSRTKLEGKQLSEILPPNKLSEIEGYLKRTWEGEEVKLYKKIKNVQFKIEFIPVLDDNGRVLSSLMISQDVTSELEADKENLRDEKMLLTSRISRSIAHEVRNPLTNIDLALDHLKENEKSISEEADLYFDIISRNSKRINNLINEILQSTKPTSIQLKEVVTNDLIKAVEESTKDRFELTNVKFHKRNSLRDKTVCIDYHKMVMALTNIVINATEAVPTNSGEVWLSIWENEGNAVVSIRDNGKGMNEEELERIYDPFQTGKRGGMGLGLTSSLNIIKAHDSRIHVKSKPGEGTTFYCYLKLDSC</sequence>
<reference evidence="10 11" key="1">
    <citation type="submission" date="2019-09" db="EMBL/GenBank/DDBJ databases">
        <title>Genomes of Cryomorphaceae.</title>
        <authorList>
            <person name="Bowman J.P."/>
        </authorList>
    </citation>
    <scope>NUCLEOTIDE SEQUENCE [LARGE SCALE GENOMIC DNA]</scope>
    <source>
        <strain evidence="10 11">KCTC 52047</strain>
    </source>
</reference>
<evidence type="ECO:0000256" key="1">
    <source>
        <dbReference type="ARBA" id="ARBA00000085"/>
    </source>
</evidence>
<proteinExistence type="predicted"/>